<gene>
    <name evidence="4" type="ORF">BBN53_05155</name>
    <name evidence="5" type="ORF">ERS370011_02678</name>
</gene>
<dbReference type="PANTHER" id="PTHR38690:SF1">
    <property type="entry name" value="PROTEASE"/>
    <property type="match status" value="1"/>
</dbReference>
<accession>A0A0M7G085</accession>
<feature type="transmembrane region" description="Helical" evidence="2">
    <location>
        <begin position="12"/>
        <end position="33"/>
    </location>
</feature>
<dbReference type="NCBIfam" id="TIGR02099">
    <property type="entry name" value="YhdP family protein"/>
    <property type="match status" value="1"/>
</dbReference>
<dbReference type="Proteomes" id="UP000053096">
    <property type="component" value="Unassembled WGS sequence"/>
</dbReference>
<dbReference type="Proteomes" id="UP000092950">
    <property type="component" value="Chromosome"/>
</dbReference>
<organism evidence="5 6">
    <name type="scientific">Bordetella pseudohinzii</name>
    <dbReference type="NCBI Taxonomy" id="1331258"/>
    <lineage>
        <taxon>Bacteria</taxon>
        <taxon>Pseudomonadati</taxon>
        <taxon>Pseudomonadota</taxon>
        <taxon>Betaproteobacteria</taxon>
        <taxon>Burkholderiales</taxon>
        <taxon>Alcaligenaceae</taxon>
        <taxon>Bordetella</taxon>
    </lineage>
</organism>
<reference evidence="5 6" key="1">
    <citation type="submission" date="2015-09" db="EMBL/GenBank/DDBJ databases">
        <authorList>
            <person name="Jackson K.R."/>
            <person name="Lunt B.L."/>
            <person name="Fisher J.N.B."/>
            <person name="Gardner A.V."/>
            <person name="Bailey M.E."/>
            <person name="Deus L.M."/>
            <person name="Earl A.S."/>
            <person name="Gibby P.D."/>
            <person name="Hartmann K.A."/>
            <person name="Liu J.E."/>
            <person name="Manci A.M."/>
            <person name="Nielsen D.A."/>
            <person name="Solomon M.B."/>
            <person name="Breakwell D.P."/>
            <person name="Burnett S.H."/>
            <person name="Grose J.H."/>
        </authorList>
    </citation>
    <scope>NUCLEOTIDE SEQUENCE [LARGE SCALE GENOMIC DNA]</scope>
    <source>
        <strain evidence="5 6">2789STDY5608636</strain>
    </source>
</reference>
<evidence type="ECO:0000256" key="1">
    <source>
        <dbReference type="SAM" id="MobiDB-lite"/>
    </source>
</evidence>
<feature type="domain" description="YhdP central" evidence="3">
    <location>
        <begin position="319"/>
        <end position="1190"/>
    </location>
</feature>
<keyword evidence="7" id="KW-1185">Reference proteome</keyword>
<accession>A0A0J6F4J9</accession>
<dbReference type="RefSeq" id="WP_043212354.1">
    <property type="nucleotide sequence ID" value="NZ_CAJGUP010000034.1"/>
</dbReference>
<proteinExistence type="predicted"/>
<dbReference type="EMBL" id="CYTV01000006">
    <property type="protein sequence ID" value="CUI87653.1"/>
    <property type="molecule type" value="Genomic_DNA"/>
</dbReference>
<evidence type="ECO:0000256" key="2">
    <source>
        <dbReference type="SAM" id="Phobius"/>
    </source>
</evidence>
<dbReference type="InterPro" id="IPR011836">
    <property type="entry name" value="YhdP"/>
</dbReference>
<dbReference type="Pfam" id="PF13116">
    <property type="entry name" value="YhdP"/>
    <property type="match status" value="2"/>
</dbReference>
<feature type="region of interest" description="Disordered" evidence="1">
    <location>
        <begin position="1190"/>
        <end position="1212"/>
    </location>
</feature>
<sequence length="1212" mass="131311">MRVPTKVLRWLFWGLLALYGVAAIGFLGLRYWVLPRADEWRPRIEQYASQALGARVNIDHLSADWRGLNPRLKLSGVRIHTAEDAEAVLTVPAVSAVLGWRSVLRMSPALLTLRVDGADITLRRDAQGLIWVAGQSFDPSQQDRQDDSPLLAWLARLREVTFYDTTLRWQDEVRQVPEIALSSLDLLVRNGSLSHRFSLRARPPRELAASVIVRGEFNRSLFASQPHNPASWSGQIYAELGDAEPLAWRPWLDIPRVQGRLATRAWLQIDHGKLADFTLDAVTRGLSWQAGGPGEDSVGLAARRLRWRVQGLPGDLLQLSDLPLAKSPDGAGMSVKAYAEQAGAHLPELFEFPDIAADELELDTRFVRPDGQPLRMDLAQLRLANDDVELRLYGTWRAEGKSAAGTADLRGAITRARMSAIHRYLPLEVNHDAREWLAIGLPAGDVRDAAVTIQGDLDDFPFAAPGAQGAFRIAGQFSDATVDYAPARAGRKAWPRLEKLGGSFAVDKASLTLDSPGGGQVPTGPEQVITLGAVSARIPDMEHNARLILDGMSSGPVPAYLALAANSPLGGLLDEALSESSGTGDWHVPLKLDVPLLNADDTKVEGQVVFAGNSFQFMPEIPVLDQVHGALDFSERGIHVKDIRAEFLGGPARIWGKMEKGSEPLQFEGTLAGNALTQLINARAMNRFSGKTAYRGQLNYLRGGSVDISLRSDLTGLAIDMPAPVGKSAAAALPLMLQWSPATDAGSRGRRWLTGSLGDNVNVLLERDPGDKSGTYFARGALGVNRAATLPRQGLTLAASLPELDLQGWDAVLEAFDQPANPATARKNGQPTMPVVNQVNLATAILRTSSLNLIDLKLFAQRPAPAQWRVDMESRQATGTLEWTEASGAIAGHIVARLKHLSLGGASDSNKAEDSLSSGNDLSDIPGIDLQVQNFSLYDKPLGSLALLGTNTARGRLWRLDKLQIENADATLKATGNWRLDSDQRGLSVQAQADFKDFGKFLDRIGLKQVMAAGTGSAEADFTWRNLPWTHNPGDISGSATVSIDKGRFLNVNSRTARLLELLSFQSLQRLARLDFNPVNLLRDGFPFDTVRGQMSLDGGVLKTEGYKVNGPVAAIVLAGNTNIISERWDLKAVVVPNLDASGAAVATAALVNPLVGLGAFVTQWLLKQPLARAMTLEYKVSGSWDDPKVEPVELSVPTPSRQTLPEFDTGH</sequence>
<dbReference type="OrthoDB" id="8521382at2"/>
<evidence type="ECO:0000313" key="5">
    <source>
        <dbReference type="EMBL" id="CUI87653.1"/>
    </source>
</evidence>
<dbReference type="EMBL" id="CP016440">
    <property type="protein sequence ID" value="ANY15329.1"/>
    <property type="molecule type" value="Genomic_DNA"/>
</dbReference>
<dbReference type="AlphaFoldDB" id="A0A0J6F4J9"/>
<evidence type="ECO:0000313" key="6">
    <source>
        <dbReference type="Proteomes" id="UP000053096"/>
    </source>
</evidence>
<feature type="domain" description="YhdP central" evidence="3">
    <location>
        <begin position="1"/>
        <end position="308"/>
    </location>
</feature>
<dbReference type="PANTHER" id="PTHR38690">
    <property type="entry name" value="PROTEASE-RELATED"/>
    <property type="match status" value="1"/>
</dbReference>
<keyword evidence="2" id="KW-1133">Transmembrane helix</keyword>
<keyword evidence="2" id="KW-0812">Transmembrane</keyword>
<reference evidence="4 7" key="2">
    <citation type="submission" date="2016-07" db="EMBL/GenBank/DDBJ databases">
        <title>Complete genome sequences of Bordetella pseudohinzii.</title>
        <authorList>
            <person name="Spilker T."/>
            <person name="Darrah R."/>
            <person name="LiPuma J.J."/>
        </authorList>
    </citation>
    <scope>NUCLEOTIDE SEQUENCE [LARGE SCALE GENOMIC DNA]</scope>
    <source>
        <strain evidence="4 7">HI4681</strain>
    </source>
</reference>
<keyword evidence="2" id="KW-0472">Membrane</keyword>
<name>A0A0J6F4J9_9BORD</name>
<dbReference type="KEGG" id="bpdz:BBN53_05155"/>
<dbReference type="InterPro" id="IPR025263">
    <property type="entry name" value="YhdP_central"/>
</dbReference>
<evidence type="ECO:0000313" key="4">
    <source>
        <dbReference type="EMBL" id="ANY15329.1"/>
    </source>
</evidence>
<evidence type="ECO:0000259" key="3">
    <source>
        <dbReference type="Pfam" id="PF13116"/>
    </source>
</evidence>
<evidence type="ECO:0000313" key="7">
    <source>
        <dbReference type="Proteomes" id="UP000092950"/>
    </source>
</evidence>
<protein>
    <submittedName>
        <fullName evidence="5">AsmA family</fullName>
    </submittedName>
    <submittedName>
        <fullName evidence="4">TIGR02099 family protein</fullName>
    </submittedName>
</protein>